<dbReference type="SMART" id="SM00382">
    <property type="entry name" value="AAA"/>
    <property type="match status" value="1"/>
</dbReference>
<protein>
    <submittedName>
        <fullName evidence="4">AAA family ATPase</fullName>
    </submittedName>
</protein>
<name>A0ABV8RYA8_9BURK</name>
<evidence type="ECO:0000313" key="5">
    <source>
        <dbReference type="Proteomes" id="UP001595756"/>
    </source>
</evidence>
<dbReference type="RefSeq" id="WP_376812707.1">
    <property type="nucleotide sequence ID" value="NZ_JBHSDY010000005.1"/>
</dbReference>
<dbReference type="Pfam" id="PF09250">
    <property type="entry name" value="Prim-Pol"/>
    <property type="match status" value="1"/>
</dbReference>
<dbReference type="CDD" id="cd04859">
    <property type="entry name" value="Prim_Pol"/>
    <property type="match status" value="1"/>
</dbReference>
<dbReference type="EMBL" id="JBHSDY010000005">
    <property type="protein sequence ID" value="MFC4298148.1"/>
    <property type="molecule type" value="Genomic_DNA"/>
</dbReference>
<proteinExistence type="predicted"/>
<evidence type="ECO:0000313" key="4">
    <source>
        <dbReference type="EMBL" id="MFC4298148.1"/>
    </source>
</evidence>
<dbReference type="Pfam" id="PF08707">
    <property type="entry name" value="PriCT_2"/>
    <property type="match status" value="1"/>
</dbReference>
<feature type="domain" description="DNA primase/polymerase bifunctional N-terminal" evidence="3">
    <location>
        <begin position="11"/>
        <end position="158"/>
    </location>
</feature>
<dbReference type="InterPro" id="IPR027417">
    <property type="entry name" value="P-loop_NTPase"/>
</dbReference>
<dbReference type="SMART" id="SM00943">
    <property type="entry name" value="Prim-Pol"/>
    <property type="match status" value="1"/>
</dbReference>
<dbReference type="PROSITE" id="PS00675">
    <property type="entry name" value="SIGMA54_INTERACT_1"/>
    <property type="match status" value="1"/>
</dbReference>
<dbReference type="SUPFAM" id="SSF52540">
    <property type="entry name" value="P-loop containing nucleoside triphosphate hydrolases"/>
    <property type="match status" value="1"/>
</dbReference>
<dbReference type="Gene3D" id="3.40.50.300">
    <property type="entry name" value="P-loop containing nucleotide triphosphate hydrolases"/>
    <property type="match status" value="1"/>
</dbReference>
<evidence type="ECO:0000259" key="2">
    <source>
        <dbReference type="SMART" id="SM00382"/>
    </source>
</evidence>
<comment type="caution">
    <text evidence="4">The sequence shown here is derived from an EMBL/GenBank/DDBJ whole genome shotgun (WGS) entry which is preliminary data.</text>
</comment>
<dbReference type="SUPFAM" id="SSF56747">
    <property type="entry name" value="Prim-pol domain"/>
    <property type="match status" value="1"/>
</dbReference>
<feature type="region of interest" description="Disordered" evidence="1">
    <location>
        <begin position="634"/>
        <end position="679"/>
    </location>
</feature>
<dbReference type="InterPro" id="IPR014819">
    <property type="entry name" value="PriCT_2"/>
</dbReference>
<evidence type="ECO:0000259" key="3">
    <source>
        <dbReference type="SMART" id="SM00943"/>
    </source>
</evidence>
<sequence length="679" mass="71752">MTAHASFAERVRPLVAAGIPVFPCDADKRPLTRHGFKDASADPDQIAAWDQMHPDALVGQPTGGGLIVLDIDRKNGADGINTMKARGYGVPKTFVYRTRSGGVHFYFRLPDGLSARSSAGQLGPGLDIRADGGYVIRHDLEGLPAANEGVMAEAPQWLLDFATRTTPPAIVHIPSGFANNDDLSAGLYPQVTPDRIAACLDALSPDCNRDTWIRVGMALHSEYQGDDVGLDLWDAWSARAVHRYPGADEVAKQWASFKRDAGGVSIGTLIQMARDTGAVLPDTTPVAPTPTTPQLPAPDTPARFPVLAAGEFLARPPAEWHIKGLIPRAGLVVLYGESGAGKSFVALDLAGAIVRGVNWRGMRTKPGRVVIVAAEGAGGFGGRVRAYEQHHDISFASLPLGIVDAAPNLMQPADVAALTHSITDRGGADLIILDTFAQMTPGANENAGEDMGKALGHCKFLHQHTGATVMLVHHAGKDTSRGARGWSGLKAAADAELEVSRKAGGRMLKVTKSKDGVDGLAYGFDLETLVVGTDADGDQITSCVVKGAAVPVETRPLGKWEQLAIDAMRTLIIDLGSKAAESTIIAEMLAHEGPPAEGRDRRREYASNGLRNVCKDGRHGYTLEGGIVRSTEPLPVDAVSGKKRQPAQAPGFAGRAGSPYREPATGTGADQSEVRIKTN</sequence>
<feature type="domain" description="AAA+ ATPase" evidence="2">
    <location>
        <begin position="328"/>
        <end position="503"/>
    </location>
</feature>
<accession>A0ABV8RYA8</accession>
<dbReference type="InterPro" id="IPR003593">
    <property type="entry name" value="AAA+_ATPase"/>
</dbReference>
<keyword evidence="5" id="KW-1185">Reference proteome</keyword>
<dbReference type="InterPro" id="IPR025662">
    <property type="entry name" value="Sigma_54_int_dom_ATP-bd_1"/>
</dbReference>
<organism evidence="4 5">
    <name type="scientific">Castellaniella hirudinis</name>
    <dbReference type="NCBI Taxonomy" id="1144617"/>
    <lineage>
        <taxon>Bacteria</taxon>
        <taxon>Pseudomonadati</taxon>
        <taxon>Pseudomonadota</taxon>
        <taxon>Betaproteobacteria</taxon>
        <taxon>Burkholderiales</taxon>
        <taxon>Alcaligenaceae</taxon>
        <taxon>Castellaniella</taxon>
    </lineage>
</organism>
<gene>
    <name evidence="4" type="ORF">ACFO0J_08875</name>
</gene>
<dbReference type="Proteomes" id="UP001595756">
    <property type="component" value="Unassembled WGS sequence"/>
</dbReference>
<dbReference type="Pfam" id="PF13481">
    <property type="entry name" value="AAA_25"/>
    <property type="match status" value="1"/>
</dbReference>
<dbReference type="InterPro" id="IPR015330">
    <property type="entry name" value="DNA_primase/pol_bifunc_N"/>
</dbReference>
<evidence type="ECO:0000256" key="1">
    <source>
        <dbReference type="SAM" id="MobiDB-lite"/>
    </source>
</evidence>
<reference evidence="5" key="1">
    <citation type="journal article" date="2019" name="Int. J. Syst. Evol. Microbiol.">
        <title>The Global Catalogue of Microorganisms (GCM) 10K type strain sequencing project: providing services to taxonomists for standard genome sequencing and annotation.</title>
        <authorList>
            <consortium name="The Broad Institute Genomics Platform"/>
            <consortium name="The Broad Institute Genome Sequencing Center for Infectious Disease"/>
            <person name="Wu L."/>
            <person name="Ma J."/>
        </authorList>
    </citation>
    <scope>NUCLEOTIDE SEQUENCE [LARGE SCALE GENOMIC DNA]</scope>
    <source>
        <strain evidence="5">CGMCC 1.19029</strain>
    </source>
</reference>